<dbReference type="InterPro" id="IPR029787">
    <property type="entry name" value="Nucleotide_cyclase"/>
</dbReference>
<keyword evidence="3" id="KW-0175">Coiled coil</keyword>
<dbReference type="PANTHER" id="PTHR45138:SF9">
    <property type="entry name" value="DIGUANYLATE CYCLASE DGCM-RELATED"/>
    <property type="match status" value="1"/>
</dbReference>
<dbReference type="Gene3D" id="3.30.70.270">
    <property type="match status" value="1"/>
</dbReference>
<evidence type="ECO:0000259" key="5">
    <source>
        <dbReference type="PROSITE" id="PS50887"/>
    </source>
</evidence>
<evidence type="ECO:0000313" key="7">
    <source>
        <dbReference type="Proteomes" id="UP000316473"/>
    </source>
</evidence>
<name>A0A4Y1YQG7_9PROT</name>
<organism evidence="6 7">
    <name type="scientific">Nitrosomonas stercoris</name>
    <dbReference type="NCBI Taxonomy" id="1444684"/>
    <lineage>
        <taxon>Bacteria</taxon>
        <taxon>Pseudomonadati</taxon>
        <taxon>Pseudomonadota</taxon>
        <taxon>Betaproteobacteria</taxon>
        <taxon>Nitrosomonadales</taxon>
        <taxon>Nitrosomonadaceae</taxon>
        <taxon>Nitrosomonas</taxon>
    </lineage>
</organism>
<dbReference type="GO" id="GO:0052621">
    <property type="term" value="F:diguanylate cyclase activity"/>
    <property type="evidence" value="ECO:0007669"/>
    <property type="project" value="UniProtKB-EC"/>
</dbReference>
<evidence type="ECO:0000313" key="6">
    <source>
        <dbReference type="EMBL" id="BBL35047.1"/>
    </source>
</evidence>
<reference evidence="6 7" key="1">
    <citation type="submission" date="2019-06" db="EMBL/GenBank/DDBJ databases">
        <title>Nitrosomonas stercoris KYUHI-S whole genome shotgun sequence.</title>
        <authorList>
            <person name="Nakagawa T."/>
            <person name="Tsuchiya Y."/>
            <person name="Takahashi R."/>
        </authorList>
    </citation>
    <scope>NUCLEOTIDE SEQUENCE [LARGE SCALE GENOMIC DNA]</scope>
    <source>
        <strain evidence="6 7">KYUHI-S</strain>
    </source>
</reference>
<dbReference type="Pfam" id="PF00990">
    <property type="entry name" value="GGDEF"/>
    <property type="match status" value="1"/>
</dbReference>
<gene>
    <name evidence="6" type="ORF">Nstercoris_01301</name>
</gene>
<dbReference type="CDD" id="cd01949">
    <property type="entry name" value="GGDEF"/>
    <property type="match status" value="1"/>
</dbReference>
<dbReference type="InterPro" id="IPR043128">
    <property type="entry name" value="Rev_trsase/Diguanyl_cyclase"/>
</dbReference>
<dbReference type="PANTHER" id="PTHR45138">
    <property type="entry name" value="REGULATORY COMPONENTS OF SENSORY TRANSDUCTION SYSTEM"/>
    <property type="match status" value="1"/>
</dbReference>
<evidence type="ECO:0000256" key="2">
    <source>
        <dbReference type="ARBA" id="ARBA00034247"/>
    </source>
</evidence>
<dbReference type="KEGG" id="nst:Nstercoris_01301"/>
<accession>A0A4Y1YQG7</accession>
<dbReference type="Proteomes" id="UP000316473">
    <property type="component" value="Chromosome"/>
</dbReference>
<dbReference type="SMART" id="SM00267">
    <property type="entry name" value="GGDEF"/>
    <property type="match status" value="1"/>
</dbReference>
<protein>
    <recommendedName>
        <fullName evidence="1">diguanylate cyclase</fullName>
        <ecNumber evidence="1">2.7.7.65</ecNumber>
    </recommendedName>
</protein>
<feature type="region of interest" description="Disordered" evidence="4">
    <location>
        <begin position="1"/>
        <end position="31"/>
    </location>
</feature>
<dbReference type="SUPFAM" id="SSF55073">
    <property type="entry name" value="Nucleotide cyclase"/>
    <property type="match status" value="1"/>
</dbReference>
<dbReference type="InterPro" id="IPR050469">
    <property type="entry name" value="Diguanylate_Cyclase"/>
</dbReference>
<dbReference type="InterPro" id="IPR000160">
    <property type="entry name" value="GGDEF_dom"/>
</dbReference>
<evidence type="ECO:0000256" key="3">
    <source>
        <dbReference type="SAM" id="Coils"/>
    </source>
</evidence>
<proteinExistence type="predicted"/>
<evidence type="ECO:0000256" key="4">
    <source>
        <dbReference type="SAM" id="MobiDB-lite"/>
    </source>
</evidence>
<dbReference type="NCBIfam" id="TIGR00254">
    <property type="entry name" value="GGDEF"/>
    <property type="match status" value="1"/>
</dbReference>
<feature type="coiled-coil region" evidence="3">
    <location>
        <begin position="74"/>
        <end position="108"/>
    </location>
</feature>
<keyword evidence="7" id="KW-1185">Reference proteome</keyword>
<dbReference type="EC" id="2.7.7.65" evidence="1"/>
<evidence type="ECO:0000256" key="1">
    <source>
        <dbReference type="ARBA" id="ARBA00012528"/>
    </source>
</evidence>
<dbReference type="FunFam" id="3.30.70.270:FF:000001">
    <property type="entry name" value="Diguanylate cyclase domain protein"/>
    <property type="match status" value="1"/>
</dbReference>
<dbReference type="AlphaFoldDB" id="A0A4Y1YQG7"/>
<comment type="catalytic activity">
    <reaction evidence="2">
        <text>2 GTP = 3',3'-c-di-GMP + 2 diphosphate</text>
        <dbReference type="Rhea" id="RHEA:24898"/>
        <dbReference type="ChEBI" id="CHEBI:33019"/>
        <dbReference type="ChEBI" id="CHEBI:37565"/>
        <dbReference type="ChEBI" id="CHEBI:58805"/>
        <dbReference type="EC" id="2.7.7.65"/>
    </reaction>
</comment>
<dbReference type="PROSITE" id="PS50887">
    <property type="entry name" value="GGDEF"/>
    <property type="match status" value="1"/>
</dbReference>
<feature type="domain" description="GGDEF" evidence="5">
    <location>
        <begin position="139"/>
        <end position="271"/>
    </location>
</feature>
<sequence length="271" mass="30833">MQISDEQKVLKLVNPSNTKTKKKRTGVEEKSKKYGAEAEVYGQQVEQYARRIRETSDVNEIIGILDTVLGETKNLRYSNEIYNAQEQVRLAENQIEALKQELEQMRAMIHCDPMTGALNRRGLDAVYLREAARADRHENTLCAVMLDLDNFKWVNDVYGHQFGDVVLIHLVKLAKQSLRSSDVVARYGGEEFVILLPDTTLESAVWVMQRLQNNFSKKVLLDMDDHPISVSFSGGVAARQLHESKKSLFKRADDALYQAKRCGKSRIMIAS</sequence>
<dbReference type="EMBL" id="AP019755">
    <property type="protein sequence ID" value="BBL35047.1"/>
    <property type="molecule type" value="Genomic_DNA"/>
</dbReference>